<dbReference type="RefSeq" id="WP_070069728.1">
    <property type="nucleotide sequence ID" value="NZ_MKKK01000020.1"/>
</dbReference>
<feature type="transmembrane region" description="Helical" evidence="2">
    <location>
        <begin position="115"/>
        <end position="133"/>
    </location>
</feature>
<keyword evidence="1 2" id="KW-0472">Membrane</keyword>
<comment type="subcellular location">
    <subcellularLocation>
        <location evidence="1">Cell inner membrane</location>
        <topology evidence="1">Multi-pass membrane protein</topology>
    </subcellularLocation>
</comment>
<keyword evidence="4" id="KW-1185">Reference proteome</keyword>
<keyword evidence="2" id="KW-1133">Transmembrane helix</keyword>
<evidence type="ECO:0000313" key="4">
    <source>
        <dbReference type="Proteomes" id="UP000185895"/>
    </source>
</evidence>
<feature type="transmembrane region" description="Helical" evidence="2">
    <location>
        <begin position="20"/>
        <end position="44"/>
    </location>
</feature>
<dbReference type="GO" id="GO:0005886">
    <property type="term" value="C:plasma membrane"/>
    <property type="evidence" value="ECO:0007669"/>
    <property type="project" value="UniProtKB-SubCell"/>
</dbReference>
<dbReference type="OrthoDB" id="9816293at2"/>
<sequence>MQNQPPGVNISDSKLSKRIWVRWLCIVLSIICLIVGTIGIIVPGLPTVDFYILASIFAAKGSSRLHGWITQNRWIAPILQQWHEHRTLPLKVKIISLVSMSLAAGLMIWKVPHPWFVVGAIVCMITVQIWMWTRK</sequence>
<evidence type="ECO:0000256" key="1">
    <source>
        <dbReference type="PIRNR" id="PIRNR016789"/>
    </source>
</evidence>
<dbReference type="EMBL" id="MKKK01000020">
    <property type="protein sequence ID" value="OEY96390.1"/>
    <property type="molecule type" value="Genomic_DNA"/>
</dbReference>
<dbReference type="Proteomes" id="UP000185895">
    <property type="component" value="Unassembled WGS sequence"/>
</dbReference>
<dbReference type="Pfam" id="PF04304">
    <property type="entry name" value="DUF454"/>
    <property type="match status" value="1"/>
</dbReference>
<name>A0A1E7RAJ8_9GAMM</name>
<evidence type="ECO:0000313" key="3">
    <source>
        <dbReference type="EMBL" id="OEY96390.1"/>
    </source>
</evidence>
<evidence type="ECO:0000256" key="2">
    <source>
        <dbReference type="SAM" id="Phobius"/>
    </source>
</evidence>
<reference evidence="3 4" key="1">
    <citation type="submission" date="2016-09" db="EMBL/GenBank/DDBJ databases">
        <authorList>
            <person name="Capua I."/>
            <person name="De Benedictis P."/>
            <person name="Joannis T."/>
            <person name="Lombin L.H."/>
            <person name="Cattoli G."/>
        </authorList>
    </citation>
    <scope>NUCLEOTIDE SEQUENCE [LARGE SCALE GENOMIC DNA]</scope>
    <source>
        <strain evidence="3 4">ANC 4671</strain>
    </source>
</reference>
<dbReference type="InterPro" id="IPR007401">
    <property type="entry name" value="DUF454"/>
</dbReference>
<dbReference type="PANTHER" id="PTHR35813">
    <property type="entry name" value="INNER MEMBRANE PROTEIN YBAN"/>
    <property type="match status" value="1"/>
</dbReference>
<keyword evidence="1" id="KW-0997">Cell inner membrane</keyword>
<organism evidence="3 4">
    <name type="scientific">Acinetobacter qingfengensis</name>
    <dbReference type="NCBI Taxonomy" id="1262585"/>
    <lineage>
        <taxon>Bacteria</taxon>
        <taxon>Pseudomonadati</taxon>
        <taxon>Pseudomonadota</taxon>
        <taxon>Gammaproteobacteria</taxon>
        <taxon>Moraxellales</taxon>
        <taxon>Moraxellaceae</taxon>
        <taxon>Acinetobacter</taxon>
    </lineage>
</organism>
<keyword evidence="2" id="KW-0812">Transmembrane</keyword>
<dbReference type="PIRSF" id="PIRSF016789">
    <property type="entry name" value="DUF454"/>
    <property type="match status" value="1"/>
</dbReference>
<gene>
    <name evidence="3" type="ORF">BJI46_12145</name>
</gene>
<dbReference type="STRING" id="1262585.BJI46_12145"/>
<comment type="caution">
    <text evidence="3">The sequence shown here is derived from an EMBL/GenBank/DDBJ whole genome shotgun (WGS) entry which is preliminary data.</text>
</comment>
<keyword evidence="1" id="KW-1003">Cell membrane</keyword>
<proteinExistence type="predicted"/>
<protein>
    <recommendedName>
        <fullName evidence="1">Inner membrane protein</fullName>
    </recommendedName>
</protein>
<dbReference type="AlphaFoldDB" id="A0A1E7RAJ8"/>
<accession>A0A1E7RAJ8</accession>
<dbReference type="PANTHER" id="PTHR35813:SF1">
    <property type="entry name" value="INNER MEMBRANE PROTEIN YBAN"/>
    <property type="match status" value="1"/>
</dbReference>